<dbReference type="PROSITE" id="PS51996">
    <property type="entry name" value="TR_MART"/>
    <property type="match status" value="1"/>
</dbReference>
<keyword evidence="2 3" id="KW-0802">TPR repeat</keyword>
<evidence type="ECO:0000256" key="2">
    <source>
        <dbReference type="ARBA" id="ARBA00022803"/>
    </source>
</evidence>
<gene>
    <name evidence="5" type="ORF">SRO942_LOCUS45357</name>
</gene>
<dbReference type="Gene3D" id="3.90.176.10">
    <property type="entry name" value="Toxin ADP-ribosyltransferase, Chain A, domain 1"/>
    <property type="match status" value="1"/>
</dbReference>
<name>A0A8S2XQA2_9BILA</name>
<protein>
    <recommendedName>
        <fullName evidence="4">ADP ribosyltransferase domain-containing protein</fullName>
    </recommendedName>
</protein>
<dbReference type="InterPro" id="IPR011990">
    <property type="entry name" value="TPR-like_helical_dom_sf"/>
</dbReference>
<reference evidence="5" key="1">
    <citation type="submission" date="2021-02" db="EMBL/GenBank/DDBJ databases">
        <authorList>
            <person name="Nowell W R."/>
        </authorList>
    </citation>
    <scope>NUCLEOTIDE SEQUENCE</scope>
</reference>
<feature type="non-terminal residue" evidence="5">
    <location>
        <position position="1"/>
    </location>
</feature>
<dbReference type="PROSITE" id="PS50005">
    <property type="entry name" value="TPR"/>
    <property type="match status" value="2"/>
</dbReference>
<dbReference type="PANTHER" id="PTHR45641:SF1">
    <property type="entry name" value="AAA+ ATPASE DOMAIN-CONTAINING PROTEIN"/>
    <property type="match status" value="1"/>
</dbReference>
<evidence type="ECO:0000259" key="4">
    <source>
        <dbReference type="Pfam" id="PF03496"/>
    </source>
</evidence>
<dbReference type="Pfam" id="PF13424">
    <property type="entry name" value="TPR_12"/>
    <property type="match status" value="1"/>
</dbReference>
<evidence type="ECO:0000256" key="1">
    <source>
        <dbReference type="ARBA" id="ARBA00022737"/>
    </source>
</evidence>
<organism evidence="5 6">
    <name type="scientific">Didymodactylos carnosus</name>
    <dbReference type="NCBI Taxonomy" id="1234261"/>
    <lineage>
        <taxon>Eukaryota</taxon>
        <taxon>Metazoa</taxon>
        <taxon>Spiralia</taxon>
        <taxon>Gnathifera</taxon>
        <taxon>Rotifera</taxon>
        <taxon>Eurotatoria</taxon>
        <taxon>Bdelloidea</taxon>
        <taxon>Philodinida</taxon>
        <taxon>Philodinidae</taxon>
        <taxon>Didymodactylos</taxon>
    </lineage>
</organism>
<evidence type="ECO:0000313" key="5">
    <source>
        <dbReference type="EMBL" id="CAF4512156.1"/>
    </source>
</evidence>
<dbReference type="Proteomes" id="UP000681722">
    <property type="component" value="Unassembled WGS sequence"/>
</dbReference>
<dbReference type="PANTHER" id="PTHR45641">
    <property type="entry name" value="TETRATRICOPEPTIDE REPEAT PROTEIN (AFU_ORTHOLOGUE AFUA_6G03870)"/>
    <property type="match status" value="1"/>
</dbReference>
<dbReference type="Gene3D" id="1.25.40.10">
    <property type="entry name" value="Tetratricopeptide repeat domain"/>
    <property type="match status" value="2"/>
</dbReference>
<feature type="non-terminal residue" evidence="5">
    <location>
        <position position="527"/>
    </location>
</feature>
<dbReference type="Pfam" id="PF03496">
    <property type="entry name" value="ADPrib_exo_Tox"/>
    <property type="match status" value="1"/>
</dbReference>
<dbReference type="SUPFAM" id="SSF48452">
    <property type="entry name" value="TPR-like"/>
    <property type="match status" value="2"/>
</dbReference>
<feature type="repeat" description="TPR" evidence="3">
    <location>
        <begin position="400"/>
        <end position="433"/>
    </location>
</feature>
<dbReference type="EMBL" id="CAJOBC010108077">
    <property type="protein sequence ID" value="CAF4512156.1"/>
    <property type="molecule type" value="Genomic_DNA"/>
</dbReference>
<evidence type="ECO:0000313" key="6">
    <source>
        <dbReference type="Proteomes" id="UP000681722"/>
    </source>
</evidence>
<dbReference type="InterPro" id="IPR003540">
    <property type="entry name" value="ADP-ribosyltransferase"/>
</dbReference>
<sequence length="527" mass="61399">SYQSFEAIQWFTKDSFLFRFINKSLRTEDVEALFHLRYFIVDLCTNLKQIYDKNLELYQDLFNPLIVYRGVSLPEKDIAQLTNLIGKTVSTNGFLSTSIKQELAQVFAANVLFEIEIDTNLDSVIYAYIAMISAIPEEEEVLFDLGSRFRITNVRHESNIWIVAMIAIEEDVDPSKNESFHQMRQYLTMCITKGTLKTEVLFGHFLVILGADKIAIDFLENLLENPAVLSESETLGVLHCLADLHVEYNSDVALKYAVEAFKLHQKLDYCSNWFHTILETISYIHLRVGEYDLALNSLTEALKIVASTNLLQIATIHAGIAFLYSVQNNTFYASKHYRQYFEIVNEFCSSENSEEAAEKHTILGRIYYYSEKNLPKAIEHFENSIVINNRFYSESHVAHRTAYDLLGVSFYALKQYNMAINYCEKALRLEEKNDIGKNYQMIAALCTTLGKCYFMTSQYNIAIDYFKRSLKIRKRKLWEDEEEVIEHNYMISMCYYNNALNSLALQWLIVTLEQYEKRFFIDFQENI</sequence>
<keyword evidence="1" id="KW-0677">Repeat</keyword>
<evidence type="ECO:0000256" key="3">
    <source>
        <dbReference type="PROSITE-ProRule" id="PRU00339"/>
    </source>
</evidence>
<dbReference type="SMART" id="SM00028">
    <property type="entry name" value="TPR"/>
    <property type="match status" value="5"/>
</dbReference>
<dbReference type="GO" id="GO:0005576">
    <property type="term" value="C:extracellular region"/>
    <property type="evidence" value="ECO:0007669"/>
    <property type="project" value="InterPro"/>
</dbReference>
<accession>A0A8S2XQA2</accession>
<dbReference type="AlphaFoldDB" id="A0A8S2XQA2"/>
<dbReference type="InterPro" id="IPR019734">
    <property type="entry name" value="TPR_rpt"/>
</dbReference>
<feature type="repeat" description="TPR" evidence="3">
    <location>
        <begin position="443"/>
        <end position="476"/>
    </location>
</feature>
<comment type="caution">
    <text evidence="5">The sequence shown here is derived from an EMBL/GenBank/DDBJ whole genome shotgun (WGS) entry which is preliminary data.</text>
</comment>
<feature type="domain" description="ADP ribosyltransferase" evidence="4">
    <location>
        <begin position="62"/>
        <end position="157"/>
    </location>
</feature>
<proteinExistence type="predicted"/>
<dbReference type="SUPFAM" id="SSF56399">
    <property type="entry name" value="ADP-ribosylation"/>
    <property type="match status" value="1"/>
</dbReference>